<dbReference type="PANTHER" id="PTHR43877:SF2">
    <property type="entry name" value="AMINOALKYLPHOSPHONATE N-ACETYLTRANSFERASE-RELATED"/>
    <property type="match status" value="1"/>
</dbReference>
<evidence type="ECO:0000313" key="4">
    <source>
        <dbReference type="EMBL" id="GGF39812.1"/>
    </source>
</evidence>
<dbReference type="AlphaFoldDB" id="A0A917BHT3"/>
<dbReference type="InterPro" id="IPR016181">
    <property type="entry name" value="Acyl_CoA_acyltransferase"/>
</dbReference>
<keyword evidence="2" id="KW-0012">Acyltransferase</keyword>
<dbReference type="RefSeq" id="WP_188680824.1">
    <property type="nucleotide sequence ID" value="NZ_BMGP01000007.1"/>
</dbReference>
<protein>
    <submittedName>
        <fullName evidence="4">GCN5 family N-acetyltransferase</fullName>
    </submittedName>
</protein>
<evidence type="ECO:0000313" key="5">
    <source>
        <dbReference type="Proteomes" id="UP000598775"/>
    </source>
</evidence>
<name>A0A917BHT3_9MICO</name>
<dbReference type="CDD" id="cd04301">
    <property type="entry name" value="NAT_SF"/>
    <property type="match status" value="1"/>
</dbReference>
<reference evidence="4 5" key="1">
    <citation type="journal article" date="2014" name="Int. J. Syst. Evol. Microbiol.">
        <title>Complete genome sequence of Corynebacterium casei LMG S-19264T (=DSM 44701T), isolated from a smear-ripened cheese.</title>
        <authorList>
            <consortium name="US DOE Joint Genome Institute (JGI-PGF)"/>
            <person name="Walter F."/>
            <person name="Albersmeier A."/>
            <person name="Kalinowski J."/>
            <person name="Ruckert C."/>
        </authorList>
    </citation>
    <scope>NUCLEOTIDE SEQUENCE [LARGE SCALE GENOMIC DNA]</scope>
    <source>
        <strain evidence="4 5">CGMCC 1.12976</strain>
    </source>
</reference>
<organism evidence="4 5">
    <name type="scientific">Subtercola lobariae</name>
    <dbReference type="NCBI Taxonomy" id="1588641"/>
    <lineage>
        <taxon>Bacteria</taxon>
        <taxon>Bacillati</taxon>
        <taxon>Actinomycetota</taxon>
        <taxon>Actinomycetes</taxon>
        <taxon>Micrococcales</taxon>
        <taxon>Microbacteriaceae</taxon>
        <taxon>Subtercola</taxon>
    </lineage>
</organism>
<keyword evidence="1" id="KW-0808">Transferase</keyword>
<dbReference type="Proteomes" id="UP000598775">
    <property type="component" value="Unassembled WGS sequence"/>
</dbReference>
<dbReference type="GO" id="GO:0016747">
    <property type="term" value="F:acyltransferase activity, transferring groups other than amino-acyl groups"/>
    <property type="evidence" value="ECO:0007669"/>
    <property type="project" value="InterPro"/>
</dbReference>
<dbReference type="SUPFAM" id="SSF55729">
    <property type="entry name" value="Acyl-CoA N-acyltransferases (Nat)"/>
    <property type="match status" value="1"/>
</dbReference>
<dbReference type="InterPro" id="IPR000182">
    <property type="entry name" value="GNAT_dom"/>
</dbReference>
<accession>A0A917BHT3</accession>
<dbReference type="Pfam" id="PF00583">
    <property type="entry name" value="Acetyltransf_1"/>
    <property type="match status" value="1"/>
</dbReference>
<dbReference type="Gene3D" id="3.40.630.30">
    <property type="match status" value="1"/>
</dbReference>
<dbReference type="InterPro" id="IPR050832">
    <property type="entry name" value="Bact_Acetyltransf"/>
</dbReference>
<comment type="caution">
    <text evidence="4">The sequence shown here is derived from an EMBL/GenBank/DDBJ whole genome shotgun (WGS) entry which is preliminary data.</text>
</comment>
<gene>
    <name evidence="4" type="ORF">GCM10011399_35910</name>
</gene>
<evidence type="ECO:0000256" key="1">
    <source>
        <dbReference type="ARBA" id="ARBA00022679"/>
    </source>
</evidence>
<sequence>MALTVRPITDHDFFPWYDLYVAYGKFYETELEGDRAVLVWSWLIDPNHETEALVAEDDGKLVGVAHIREFARPLAGERGLYLDDLFVDPDARNSGVGAALITEVKNIAAERHLGVVRWITDENNETAQHLYNKLANRTAWVTYDLVV</sequence>
<evidence type="ECO:0000256" key="2">
    <source>
        <dbReference type="ARBA" id="ARBA00023315"/>
    </source>
</evidence>
<keyword evidence="5" id="KW-1185">Reference proteome</keyword>
<feature type="domain" description="N-acetyltransferase" evidence="3">
    <location>
        <begin position="3"/>
        <end position="147"/>
    </location>
</feature>
<evidence type="ECO:0000259" key="3">
    <source>
        <dbReference type="PROSITE" id="PS51186"/>
    </source>
</evidence>
<dbReference type="PROSITE" id="PS51186">
    <property type="entry name" value="GNAT"/>
    <property type="match status" value="1"/>
</dbReference>
<dbReference type="EMBL" id="BMGP01000007">
    <property type="protein sequence ID" value="GGF39812.1"/>
    <property type="molecule type" value="Genomic_DNA"/>
</dbReference>
<dbReference type="PANTHER" id="PTHR43877">
    <property type="entry name" value="AMINOALKYLPHOSPHONATE N-ACETYLTRANSFERASE-RELATED-RELATED"/>
    <property type="match status" value="1"/>
</dbReference>
<proteinExistence type="predicted"/>